<dbReference type="EMBL" id="BTRK01000005">
    <property type="protein sequence ID" value="GMR54857.1"/>
    <property type="molecule type" value="Genomic_DNA"/>
</dbReference>
<comment type="caution">
    <text evidence="2">The sequence shown here is derived from an EMBL/GenBank/DDBJ whole genome shotgun (WGS) entry which is preliminary data.</text>
</comment>
<proteinExistence type="predicted"/>
<organism evidence="2 3">
    <name type="scientific">Pristionchus mayeri</name>
    <dbReference type="NCBI Taxonomy" id="1317129"/>
    <lineage>
        <taxon>Eukaryota</taxon>
        <taxon>Metazoa</taxon>
        <taxon>Ecdysozoa</taxon>
        <taxon>Nematoda</taxon>
        <taxon>Chromadorea</taxon>
        <taxon>Rhabditida</taxon>
        <taxon>Rhabditina</taxon>
        <taxon>Diplogasteromorpha</taxon>
        <taxon>Diplogasteroidea</taxon>
        <taxon>Neodiplogasteridae</taxon>
        <taxon>Pristionchus</taxon>
    </lineage>
</organism>
<accession>A0AAN5D2E8</accession>
<protein>
    <submittedName>
        <fullName evidence="2">Uncharacterized protein</fullName>
    </submittedName>
</protein>
<keyword evidence="3" id="KW-1185">Reference proteome</keyword>
<name>A0AAN5D2E8_9BILA</name>
<feature type="compositionally biased region" description="Polar residues" evidence="1">
    <location>
        <begin position="1"/>
        <end position="23"/>
    </location>
</feature>
<feature type="compositionally biased region" description="Low complexity" evidence="1">
    <location>
        <begin position="32"/>
        <end position="56"/>
    </location>
</feature>
<feature type="non-terminal residue" evidence="2">
    <location>
        <position position="1"/>
    </location>
</feature>
<evidence type="ECO:0000256" key="1">
    <source>
        <dbReference type="SAM" id="MobiDB-lite"/>
    </source>
</evidence>
<feature type="compositionally biased region" description="Polar residues" evidence="1">
    <location>
        <begin position="64"/>
        <end position="89"/>
    </location>
</feature>
<feature type="non-terminal residue" evidence="2">
    <location>
        <position position="89"/>
    </location>
</feature>
<dbReference type="Proteomes" id="UP001328107">
    <property type="component" value="Unassembled WGS sequence"/>
</dbReference>
<sequence>PAPTTRPASTQTALATTKSNSGHETTHAAAASGTTIGPSLPSTSSTPESQPTTMTSEAQELSKLASTIAGSRKSTGSPTTMQSASSTIA</sequence>
<feature type="region of interest" description="Disordered" evidence="1">
    <location>
        <begin position="1"/>
        <end position="89"/>
    </location>
</feature>
<evidence type="ECO:0000313" key="2">
    <source>
        <dbReference type="EMBL" id="GMR54857.1"/>
    </source>
</evidence>
<reference evidence="3" key="1">
    <citation type="submission" date="2022-10" db="EMBL/GenBank/DDBJ databases">
        <title>Genome assembly of Pristionchus species.</title>
        <authorList>
            <person name="Yoshida K."/>
            <person name="Sommer R.J."/>
        </authorList>
    </citation>
    <scope>NUCLEOTIDE SEQUENCE [LARGE SCALE GENOMIC DNA]</scope>
    <source>
        <strain evidence="3">RS5460</strain>
    </source>
</reference>
<evidence type="ECO:0000313" key="3">
    <source>
        <dbReference type="Proteomes" id="UP001328107"/>
    </source>
</evidence>
<gene>
    <name evidence="2" type="ORF">PMAYCL1PPCAC_25052</name>
</gene>
<dbReference type="AlphaFoldDB" id="A0AAN5D2E8"/>